<keyword evidence="1" id="KW-0812">Transmembrane</keyword>
<dbReference type="InterPro" id="IPR018649">
    <property type="entry name" value="SHOCT"/>
</dbReference>
<comment type="caution">
    <text evidence="3">The sequence shown here is derived from an EMBL/GenBank/DDBJ whole genome shotgun (WGS) entry which is preliminary data.</text>
</comment>
<feature type="domain" description="SHOCT" evidence="2">
    <location>
        <begin position="56"/>
        <end position="81"/>
    </location>
</feature>
<protein>
    <recommendedName>
        <fullName evidence="2">SHOCT domain-containing protein</fullName>
    </recommendedName>
</protein>
<evidence type="ECO:0000259" key="2">
    <source>
        <dbReference type="Pfam" id="PF09851"/>
    </source>
</evidence>
<dbReference type="Pfam" id="PF09851">
    <property type="entry name" value="SHOCT"/>
    <property type="match status" value="1"/>
</dbReference>
<accession>A0A1G2LR12</accession>
<organism evidence="3 4">
    <name type="scientific">Candidatus Sungbacteria bacterium RIFCSPLOWO2_12_FULL_41_11</name>
    <dbReference type="NCBI Taxonomy" id="1802286"/>
    <lineage>
        <taxon>Bacteria</taxon>
        <taxon>Candidatus Sungiibacteriota</taxon>
    </lineage>
</organism>
<keyword evidence="1" id="KW-1133">Transmembrane helix</keyword>
<feature type="transmembrane region" description="Helical" evidence="1">
    <location>
        <begin position="16"/>
        <end position="38"/>
    </location>
</feature>
<reference evidence="3 4" key="1">
    <citation type="journal article" date="2016" name="Nat. Commun.">
        <title>Thousands of microbial genomes shed light on interconnected biogeochemical processes in an aquifer system.</title>
        <authorList>
            <person name="Anantharaman K."/>
            <person name="Brown C.T."/>
            <person name="Hug L.A."/>
            <person name="Sharon I."/>
            <person name="Castelle C.J."/>
            <person name="Probst A.J."/>
            <person name="Thomas B.C."/>
            <person name="Singh A."/>
            <person name="Wilkins M.J."/>
            <person name="Karaoz U."/>
            <person name="Brodie E.L."/>
            <person name="Williams K.H."/>
            <person name="Hubbard S.S."/>
            <person name="Banfield J.F."/>
        </authorList>
    </citation>
    <scope>NUCLEOTIDE SEQUENCE [LARGE SCALE GENOMIC DNA]</scope>
</reference>
<gene>
    <name evidence="3" type="ORF">A3G49_05995</name>
</gene>
<name>A0A1G2LR12_9BACT</name>
<evidence type="ECO:0000256" key="1">
    <source>
        <dbReference type="SAM" id="Phobius"/>
    </source>
</evidence>
<keyword evidence="1" id="KW-0472">Membrane</keyword>
<evidence type="ECO:0000313" key="3">
    <source>
        <dbReference type="EMBL" id="OHA14037.1"/>
    </source>
</evidence>
<dbReference type="EMBL" id="MHQY01000014">
    <property type="protein sequence ID" value="OHA14037.1"/>
    <property type="molecule type" value="Genomic_DNA"/>
</dbReference>
<evidence type="ECO:0000313" key="4">
    <source>
        <dbReference type="Proteomes" id="UP000177171"/>
    </source>
</evidence>
<sequence>MGFLTPLMNWGMPFGIWWGIVFMLLWWVLVIVGFIVLVRWVAKKNRTQEHHVEKSALDILQERYAKGEINKQEFEEKRKDLS</sequence>
<dbReference type="Proteomes" id="UP000177171">
    <property type="component" value="Unassembled WGS sequence"/>
</dbReference>
<proteinExistence type="predicted"/>
<dbReference type="AlphaFoldDB" id="A0A1G2LR12"/>